<dbReference type="PROSITE" id="PS50994">
    <property type="entry name" value="INTEGRASE"/>
    <property type="match status" value="1"/>
</dbReference>
<dbReference type="PANTHER" id="PTHR47515:SF1">
    <property type="entry name" value="BLR2054 PROTEIN"/>
    <property type="match status" value="1"/>
</dbReference>
<dbReference type="Proteomes" id="UP000474757">
    <property type="component" value="Unassembled WGS sequence"/>
</dbReference>
<feature type="domain" description="Integrase catalytic" evidence="1">
    <location>
        <begin position="1"/>
        <end position="87"/>
    </location>
</feature>
<dbReference type="AlphaFoldDB" id="A0A6B2JIN4"/>
<reference evidence="2 3" key="1">
    <citation type="submission" date="2020-02" db="EMBL/GenBank/DDBJ databases">
        <title>Pseudoroseicyclus tamarix, sp. nov., isolated from offshore sediment of a Tamarix chinensis forest.</title>
        <authorList>
            <person name="Gai Y."/>
        </authorList>
    </citation>
    <scope>NUCLEOTIDE SEQUENCE [LARGE SCALE GENOMIC DNA]</scope>
    <source>
        <strain evidence="2 3">CLL3-39</strain>
    </source>
</reference>
<dbReference type="GO" id="GO:0015074">
    <property type="term" value="P:DNA integration"/>
    <property type="evidence" value="ECO:0007669"/>
    <property type="project" value="InterPro"/>
</dbReference>
<comment type="caution">
    <text evidence="2">The sequence shown here is derived from an EMBL/GenBank/DDBJ whole genome shotgun (WGS) entry which is preliminary data.</text>
</comment>
<keyword evidence="3" id="KW-1185">Reference proteome</keyword>
<dbReference type="Gene3D" id="3.30.420.10">
    <property type="entry name" value="Ribonuclease H-like superfamily/Ribonuclease H"/>
    <property type="match status" value="1"/>
</dbReference>
<dbReference type="InterPro" id="IPR036397">
    <property type="entry name" value="RNaseH_sf"/>
</dbReference>
<dbReference type="PANTHER" id="PTHR47515">
    <property type="entry name" value="LOW CALCIUM RESPONSE LOCUS PROTEIN T"/>
    <property type="match status" value="1"/>
</dbReference>
<evidence type="ECO:0000313" key="2">
    <source>
        <dbReference type="EMBL" id="NDV01251.1"/>
    </source>
</evidence>
<name>A0A6B2JIN4_9RHOB</name>
<dbReference type="GO" id="GO:0003676">
    <property type="term" value="F:nucleic acid binding"/>
    <property type="evidence" value="ECO:0007669"/>
    <property type="project" value="InterPro"/>
</dbReference>
<dbReference type="InterPro" id="IPR012337">
    <property type="entry name" value="RNaseH-like_sf"/>
</dbReference>
<gene>
    <name evidence="2" type="ORF">GZA08_09775</name>
</gene>
<dbReference type="Pfam" id="PF00665">
    <property type="entry name" value="rve"/>
    <property type="match status" value="1"/>
</dbReference>
<protein>
    <submittedName>
        <fullName evidence="2">Transposase family protein</fullName>
    </submittedName>
</protein>
<accession>A0A6B2JIN4</accession>
<evidence type="ECO:0000313" key="3">
    <source>
        <dbReference type="Proteomes" id="UP000474757"/>
    </source>
</evidence>
<proteinExistence type="predicted"/>
<sequence length="156" mass="17284">MDFVHEQVALGKELPFLTIVDTHSRYRLAADQRSAYRGEDVIQTLEPVCHQIGDPQTIKVDKGTAFVSWETDLWAYANDVTLEVPRPAIQPTTATSRPSTASSVGMPERPLFHGSCRCSREAGNFTSRLRRGQTAQRDRIEPIDLYVLGGATSPSP</sequence>
<dbReference type="InterPro" id="IPR001584">
    <property type="entry name" value="Integrase_cat-core"/>
</dbReference>
<organism evidence="2 3">
    <name type="scientific">Pseudoroseicyclus tamaricis</name>
    <dbReference type="NCBI Taxonomy" id="2705421"/>
    <lineage>
        <taxon>Bacteria</taxon>
        <taxon>Pseudomonadati</taxon>
        <taxon>Pseudomonadota</taxon>
        <taxon>Alphaproteobacteria</taxon>
        <taxon>Rhodobacterales</taxon>
        <taxon>Paracoccaceae</taxon>
        <taxon>Pseudoroseicyclus</taxon>
    </lineage>
</organism>
<evidence type="ECO:0000259" key="1">
    <source>
        <dbReference type="PROSITE" id="PS50994"/>
    </source>
</evidence>
<dbReference type="EMBL" id="JAAGAB010000002">
    <property type="protein sequence ID" value="NDV01251.1"/>
    <property type="molecule type" value="Genomic_DNA"/>
</dbReference>
<dbReference type="SUPFAM" id="SSF53098">
    <property type="entry name" value="Ribonuclease H-like"/>
    <property type="match status" value="1"/>
</dbReference>